<dbReference type="STRING" id="159449.B4N89_01480"/>
<protein>
    <submittedName>
        <fullName evidence="2">GNAT family N-acetyltransferase</fullName>
    </submittedName>
</protein>
<sequence length="183" mass="20337">MIETDRLLLRRWHDDDLPALTAMYADPEVMRYVGDGLPRTSEESAAALAGYERDWEARGFGLFAIELRTSDPGPVGTVAGWAGLAVPEFLPEILPAVEIGWRLARPYWGHGIATEAAVEVLRFAFEYARVPRLVSVCHVDNAASANVMTKLGMTEERRTVVPGRDKPVIVTELSRGRYLRGRT</sequence>
<reference evidence="2 3" key="1">
    <citation type="submission" date="2017-03" db="EMBL/GenBank/DDBJ databases">
        <title>Draft genome sequence of Streptomyces scabrisporus NF3, endophyte isolated from Amphipterygium adstringens.</title>
        <authorList>
            <person name="Vazquez M."/>
            <person name="Ceapa C.D."/>
            <person name="Rodriguez Luna D."/>
            <person name="Sanchez Esquivel S."/>
        </authorList>
    </citation>
    <scope>NUCLEOTIDE SEQUENCE [LARGE SCALE GENOMIC DNA]</scope>
    <source>
        <strain evidence="2 3">NF3</strain>
    </source>
</reference>
<name>A0A1T3NT40_9ACTN</name>
<dbReference type="AlphaFoldDB" id="A0A1T3NT40"/>
<dbReference type="InterPro" id="IPR000182">
    <property type="entry name" value="GNAT_dom"/>
</dbReference>
<dbReference type="PANTHER" id="PTHR43792">
    <property type="entry name" value="GNAT FAMILY, PUTATIVE (AFU_ORTHOLOGUE AFUA_3G00765)-RELATED-RELATED"/>
    <property type="match status" value="1"/>
</dbReference>
<dbReference type="Pfam" id="PF13302">
    <property type="entry name" value="Acetyltransf_3"/>
    <property type="match status" value="1"/>
</dbReference>
<evidence type="ECO:0000313" key="3">
    <source>
        <dbReference type="Proteomes" id="UP000190037"/>
    </source>
</evidence>
<evidence type="ECO:0000313" key="2">
    <source>
        <dbReference type="EMBL" id="OPC79791.1"/>
    </source>
</evidence>
<dbReference type="EMBL" id="MWQN01000001">
    <property type="protein sequence ID" value="OPC79791.1"/>
    <property type="molecule type" value="Genomic_DNA"/>
</dbReference>
<dbReference type="OrthoDB" id="3533156at2"/>
<dbReference type="SUPFAM" id="SSF55729">
    <property type="entry name" value="Acyl-CoA N-acyltransferases (Nat)"/>
    <property type="match status" value="1"/>
</dbReference>
<dbReference type="Gene3D" id="3.40.630.30">
    <property type="match status" value="1"/>
</dbReference>
<comment type="caution">
    <text evidence="2">The sequence shown here is derived from an EMBL/GenBank/DDBJ whole genome shotgun (WGS) entry which is preliminary data.</text>
</comment>
<evidence type="ECO:0000259" key="1">
    <source>
        <dbReference type="PROSITE" id="PS51186"/>
    </source>
</evidence>
<gene>
    <name evidence="2" type="ORF">B4N89_01480</name>
</gene>
<keyword evidence="2" id="KW-0808">Transferase</keyword>
<dbReference type="Proteomes" id="UP000190037">
    <property type="component" value="Unassembled WGS sequence"/>
</dbReference>
<proteinExistence type="predicted"/>
<dbReference type="InterPro" id="IPR016181">
    <property type="entry name" value="Acyl_CoA_acyltransferase"/>
</dbReference>
<dbReference type="GO" id="GO:0016747">
    <property type="term" value="F:acyltransferase activity, transferring groups other than amino-acyl groups"/>
    <property type="evidence" value="ECO:0007669"/>
    <property type="project" value="InterPro"/>
</dbReference>
<accession>A0A1T3NT40</accession>
<dbReference type="RefSeq" id="WP_078974060.1">
    <property type="nucleotide sequence ID" value="NZ_MWQN01000001.1"/>
</dbReference>
<organism evidence="2 3">
    <name type="scientific">Embleya scabrispora</name>
    <dbReference type="NCBI Taxonomy" id="159449"/>
    <lineage>
        <taxon>Bacteria</taxon>
        <taxon>Bacillati</taxon>
        <taxon>Actinomycetota</taxon>
        <taxon>Actinomycetes</taxon>
        <taxon>Kitasatosporales</taxon>
        <taxon>Streptomycetaceae</taxon>
        <taxon>Embleya</taxon>
    </lineage>
</organism>
<dbReference type="PROSITE" id="PS51186">
    <property type="entry name" value="GNAT"/>
    <property type="match status" value="1"/>
</dbReference>
<keyword evidence="3" id="KW-1185">Reference proteome</keyword>
<dbReference type="InterPro" id="IPR051531">
    <property type="entry name" value="N-acetyltransferase"/>
</dbReference>
<feature type="domain" description="N-acetyltransferase" evidence="1">
    <location>
        <begin position="7"/>
        <end position="180"/>
    </location>
</feature>
<dbReference type="PANTHER" id="PTHR43792:SF1">
    <property type="entry name" value="N-ACETYLTRANSFERASE DOMAIN-CONTAINING PROTEIN"/>
    <property type="match status" value="1"/>
</dbReference>